<protein>
    <submittedName>
        <fullName evidence="1">Uncharacterized protein</fullName>
    </submittedName>
</protein>
<keyword evidence="2" id="KW-1185">Reference proteome</keyword>
<gene>
    <name evidence="1" type="ORF">EYF80_002608</name>
</gene>
<name>A0A4Z2JBM6_9TELE</name>
<dbReference type="AlphaFoldDB" id="A0A4Z2JBM6"/>
<dbReference type="EMBL" id="SRLO01000011">
    <property type="protein sequence ID" value="TNN87407.1"/>
    <property type="molecule type" value="Genomic_DNA"/>
</dbReference>
<dbReference type="Proteomes" id="UP000314294">
    <property type="component" value="Unassembled WGS sequence"/>
</dbReference>
<evidence type="ECO:0000313" key="2">
    <source>
        <dbReference type="Proteomes" id="UP000314294"/>
    </source>
</evidence>
<evidence type="ECO:0000313" key="1">
    <source>
        <dbReference type="EMBL" id="TNN87407.1"/>
    </source>
</evidence>
<accession>A0A4Z2JBM6</accession>
<proteinExistence type="predicted"/>
<organism evidence="1 2">
    <name type="scientific">Liparis tanakae</name>
    <name type="common">Tanaka's snailfish</name>
    <dbReference type="NCBI Taxonomy" id="230148"/>
    <lineage>
        <taxon>Eukaryota</taxon>
        <taxon>Metazoa</taxon>
        <taxon>Chordata</taxon>
        <taxon>Craniata</taxon>
        <taxon>Vertebrata</taxon>
        <taxon>Euteleostomi</taxon>
        <taxon>Actinopterygii</taxon>
        <taxon>Neopterygii</taxon>
        <taxon>Teleostei</taxon>
        <taxon>Neoteleostei</taxon>
        <taxon>Acanthomorphata</taxon>
        <taxon>Eupercaria</taxon>
        <taxon>Perciformes</taxon>
        <taxon>Cottioidei</taxon>
        <taxon>Cottales</taxon>
        <taxon>Liparidae</taxon>
        <taxon>Liparis</taxon>
    </lineage>
</organism>
<comment type="caution">
    <text evidence="1">The sequence shown here is derived from an EMBL/GenBank/DDBJ whole genome shotgun (WGS) entry which is preliminary data.</text>
</comment>
<sequence length="87" mass="9934">MSRLTSDAYTKLCAQCYIFGSANYFFEVWRSMDGLMTLQSAAATDNHKQQEHRVEKGHHNSCPGLQQVVGLQDYRSNSSNRRTIALY</sequence>
<reference evidence="1 2" key="1">
    <citation type="submission" date="2019-03" db="EMBL/GenBank/DDBJ databases">
        <title>First draft genome of Liparis tanakae, snailfish: a comprehensive survey of snailfish specific genes.</title>
        <authorList>
            <person name="Kim W."/>
            <person name="Song I."/>
            <person name="Jeong J.-H."/>
            <person name="Kim D."/>
            <person name="Kim S."/>
            <person name="Ryu S."/>
            <person name="Song J.Y."/>
            <person name="Lee S.K."/>
        </authorList>
    </citation>
    <scope>NUCLEOTIDE SEQUENCE [LARGE SCALE GENOMIC DNA]</scope>
    <source>
        <tissue evidence="1">Muscle</tissue>
    </source>
</reference>